<gene>
    <name evidence="2" type="ORF">HNAJ_LOCUS6440</name>
</gene>
<evidence type="ECO:0000313" key="2">
    <source>
        <dbReference type="EMBL" id="VDO02300.1"/>
    </source>
</evidence>
<accession>A0A3P7RZS3</accession>
<feature type="compositionally biased region" description="Polar residues" evidence="1">
    <location>
        <begin position="44"/>
        <end position="54"/>
    </location>
</feature>
<evidence type="ECO:0000256" key="1">
    <source>
        <dbReference type="SAM" id="MobiDB-lite"/>
    </source>
</evidence>
<proteinExistence type="predicted"/>
<dbReference type="Proteomes" id="UP000278807">
    <property type="component" value="Unassembled WGS sequence"/>
</dbReference>
<keyword evidence="3" id="KW-1185">Reference proteome</keyword>
<evidence type="ECO:0000313" key="3">
    <source>
        <dbReference type="Proteomes" id="UP000278807"/>
    </source>
</evidence>
<sequence length="66" mass="7402">MRRNPSPRQEDLVKIHPTVLTVRNSGANARIPTSAMPPPRGDSFQINKQQDLSPTSPPEYAILYFV</sequence>
<reference evidence="2 3" key="1">
    <citation type="submission" date="2018-11" db="EMBL/GenBank/DDBJ databases">
        <authorList>
            <consortium name="Pathogen Informatics"/>
        </authorList>
    </citation>
    <scope>NUCLEOTIDE SEQUENCE [LARGE SCALE GENOMIC DNA]</scope>
</reference>
<organism evidence="2 3">
    <name type="scientific">Rodentolepis nana</name>
    <name type="common">Dwarf tapeworm</name>
    <name type="synonym">Hymenolepis nana</name>
    <dbReference type="NCBI Taxonomy" id="102285"/>
    <lineage>
        <taxon>Eukaryota</taxon>
        <taxon>Metazoa</taxon>
        <taxon>Spiralia</taxon>
        <taxon>Lophotrochozoa</taxon>
        <taxon>Platyhelminthes</taxon>
        <taxon>Cestoda</taxon>
        <taxon>Eucestoda</taxon>
        <taxon>Cyclophyllidea</taxon>
        <taxon>Hymenolepididae</taxon>
        <taxon>Rodentolepis</taxon>
    </lineage>
</organism>
<name>A0A3P7RZS3_RODNA</name>
<dbReference type="AlphaFoldDB" id="A0A3P7RZS3"/>
<dbReference type="EMBL" id="UZAE01007032">
    <property type="protein sequence ID" value="VDO02300.1"/>
    <property type="molecule type" value="Genomic_DNA"/>
</dbReference>
<protein>
    <submittedName>
        <fullName evidence="2">Uncharacterized protein</fullName>
    </submittedName>
</protein>
<feature type="region of interest" description="Disordered" evidence="1">
    <location>
        <begin position="24"/>
        <end position="55"/>
    </location>
</feature>